<dbReference type="EMBL" id="JACIEN010000007">
    <property type="protein sequence ID" value="MBB4019478.1"/>
    <property type="molecule type" value="Genomic_DNA"/>
</dbReference>
<name>A0A840C7C1_9HYPH</name>
<dbReference type="InterPro" id="IPR042283">
    <property type="entry name" value="GpdQ_catalytic"/>
</dbReference>
<dbReference type="PANTHER" id="PTHR42988:SF2">
    <property type="entry name" value="CYCLIC NUCLEOTIDE PHOSPHODIESTERASE CBUA0032-RELATED"/>
    <property type="match status" value="1"/>
</dbReference>
<dbReference type="RefSeq" id="WP_183318268.1">
    <property type="nucleotide sequence ID" value="NZ_JACIEN010000007.1"/>
</dbReference>
<keyword evidence="1" id="KW-0479">Metal-binding</keyword>
<dbReference type="Pfam" id="PF00149">
    <property type="entry name" value="Metallophos"/>
    <property type="match status" value="1"/>
</dbReference>
<keyword evidence="7" id="KW-1185">Reference proteome</keyword>
<evidence type="ECO:0000256" key="2">
    <source>
        <dbReference type="ARBA" id="ARBA00022801"/>
    </source>
</evidence>
<dbReference type="PANTHER" id="PTHR42988">
    <property type="entry name" value="PHOSPHOHYDROLASE"/>
    <property type="match status" value="1"/>
</dbReference>
<proteinExistence type="inferred from homology"/>
<dbReference type="InterPro" id="IPR050884">
    <property type="entry name" value="CNP_phosphodiesterase-III"/>
</dbReference>
<dbReference type="Gene3D" id="3.60.21.40">
    <property type="entry name" value="GpdQ, catalytic alpha/beta sandwich domain"/>
    <property type="match status" value="1"/>
</dbReference>
<dbReference type="SUPFAM" id="SSF56300">
    <property type="entry name" value="Metallo-dependent phosphatases"/>
    <property type="match status" value="1"/>
</dbReference>
<gene>
    <name evidence="6" type="ORF">GGR16_004529</name>
</gene>
<dbReference type="InterPro" id="IPR029052">
    <property type="entry name" value="Metallo-depent_PP-like"/>
</dbReference>
<evidence type="ECO:0000256" key="4">
    <source>
        <dbReference type="ARBA" id="ARBA00025742"/>
    </source>
</evidence>
<sequence length="285" mass="30963">MLIAQISDLHIRPKGQLAYGVSETNLFAEHAIHALLRLDPKPDCLLVTGDLTDCGLDEEYAIVAELLGRMPCPVYAVPGNHDRRESFRRAFAQGGYLPVSGPLNFAVWCGPIHVIGLDSLVAGSSHGALRSETIRFLEETLAGSPDAPTLIMLHHPPFDTGIAHMDAARLLEGSEQLERIVAANRQVRRILCGHVHRSVQHIFGGTLCQIAPSVGHQVALDLRPEGPSCFVLETPEFLLHRFAQGDVVTHTANVNRAPGPFPFILPADYPGQSRERSAFALSSDA</sequence>
<comment type="similarity">
    <text evidence="4">Belongs to the cyclic nucleotide phosphodiesterase class-III family.</text>
</comment>
<evidence type="ECO:0000259" key="5">
    <source>
        <dbReference type="Pfam" id="PF00149"/>
    </source>
</evidence>
<keyword evidence="3" id="KW-0408">Iron</keyword>
<evidence type="ECO:0000313" key="6">
    <source>
        <dbReference type="EMBL" id="MBB4019478.1"/>
    </source>
</evidence>
<protein>
    <submittedName>
        <fullName evidence="6">3',5'-cyclic AMP phosphodiesterase CpdA</fullName>
    </submittedName>
</protein>
<keyword evidence="2" id="KW-0378">Hydrolase</keyword>
<evidence type="ECO:0000256" key="1">
    <source>
        <dbReference type="ARBA" id="ARBA00022723"/>
    </source>
</evidence>
<comment type="caution">
    <text evidence="6">The sequence shown here is derived from an EMBL/GenBank/DDBJ whole genome shotgun (WGS) entry which is preliminary data.</text>
</comment>
<dbReference type="InterPro" id="IPR004843">
    <property type="entry name" value="Calcineurin-like_PHP"/>
</dbReference>
<feature type="domain" description="Calcineurin-like phosphoesterase" evidence="5">
    <location>
        <begin position="1"/>
        <end position="197"/>
    </location>
</feature>
<reference evidence="6 7" key="1">
    <citation type="submission" date="2020-08" db="EMBL/GenBank/DDBJ databases">
        <title>Genomic Encyclopedia of Type Strains, Phase IV (KMG-IV): sequencing the most valuable type-strain genomes for metagenomic binning, comparative biology and taxonomic classification.</title>
        <authorList>
            <person name="Goeker M."/>
        </authorList>
    </citation>
    <scope>NUCLEOTIDE SEQUENCE [LARGE SCALE GENOMIC DNA]</scope>
    <source>
        <strain evidence="6 7">DSM 103737</strain>
    </source>
</reference>
<organism evidence="6 7">
    <name type="scientific">Chelatococcus caeni</name>
    <dbReference type="NCBI Taxonomy" id="1348468"/>
    <lineage>
        <taxon>Bacteria</taxon>
        <taxon>Pseudomonadati</taxon>
        <taxon>Pseudomonadota</taxon>
        <taxon>Alphaproteobacteria</taxon>
        <taxon>Hyphomicrobiales</taxon>
        <taxon>Chelatococcaceae</taxon>
        <taxon>Chelatococcus</taxon>
    </lineage>
</organism>
<dbReference type="CDD" id="cd07402">
    <property type="entry name" value="MPP_GpdQ"/>
    <property type="match status" value="1"/>
</dbReference>
<dbReference type="GO" id="GO:0004112">
    <property type="term" value="F:cyclic-nucleotide phosphodiesterase activity"/>
    <property type="evidence" value="ECO:0007669"/>
    <property type="project" value="InterPro"/>
</dbReference>
<dbReference type="Gene3D" id="3.30.750.180">
    <property type="entry name" value="GpdQ, beta-strand dimerisation domain"/>
    <property type="match status" value="1"/>
</dbReference>
<dbReference type="GO" id="GO:0046872">
    <property type="term" value="F:metal ion binding"/>
    <property type="evidence" value="ECO:0007669"/>
    <property type="project" value="UniProtKB-KW"/>
</dbReference>
<dbReference type="InterPro" id="IPR042281">
    <property type="entry name" value="GpdQ_beta-strand"/>
</dbReference>
<dbReference type="AlphaFoldDB" id="A0A840C7C1"/>
<evidence type="ECO:0000313" key="7">
    <source>
        <dbReference type="Proteomes" id="UP000577362"/>
    </source>
</evidence>
<accession>A0A840C7C1</accession>
<dbReference type="Proteomes" id="UP000577362">
    <property type="component" value="Unassembled WGS sequence"/>
</dbReference>
<evidence type="ECO:0000256" key="3">
    <source>
        <dbReference type="ARBA" id="ARBA00023004"/>
    </source>
</evidence>
<dbReference type="InterPro" id="IPR026575">
    <property type="entry name" value="GpdQ/CpdA-like"/>
</dbReference>